<evidence type="ECO:0000259" key="4">
    <source>
        <dbReference type="Pfam" id="PF03328"/>
    </source>
</evidence>
<dbReference type="GeneID" id="27369999"/>
<evidence type="ECO:0000256" key="2">
    <source>
        <dbReference type="ARBA" id="ARBA00022723"/>
    </source>
</evidence>
<dbReference type="AlphaFoldDB" id="M7WKU4"/>
<proteinExistence type="inferred from homology"/>
<dbReference type="SUPFAM" id="SSF51621">
    <property type="entry name" value="Phosphoenolpyruvate/pyruvate domain"/>
    <property type="match status" value="1"/>
</dbReference>
<dbReference type="PANTHER" id="PTHR30502">
    <property type="entry name" value="2-KETO-3-DEOXY-L-RHAMNONATE ALDOLASE"/>
    <property type="match status" value="1"/>
</dbReference>
<evidence type="ECO:0000256" key="3">
    <source>
        <dbReference type="ARBA" id="ARBA00023239"/>
    </source>
</evidence>
<feature type="domain" description="HpcH/HpaI aldolase/citrate lyase" evidence="4">
    <location>
        <begin position="59"/>
        <end position="198"/>
    </location>
</feature>
<evidence type="ECO:0000313" key="6">
    <source>
        <dbReference type="Proteomes" id="UP000016926"/>
    </source>
</evidence>
<keyword evidence="6" id="KW-1185">Reference proteome</keyword>
<evidence type="ECO:0000313" key="5">
    <source>
        <dbReference type="EMBL" id="EMS18455.1"/>
    </source>
</evidence>
<evidence type="ECO:0000256" key="1">
    <source>
        <dbReference type="ARBA" id="ARBA00005568"/>
    </source>
</evidence>
<dbReference type="Proteomes" id="UP000016926">
    <property type="component" value="Unassembled WGS sequence"/>
</dbReference>
<dbReference type="EMBL" id="KB722680">
    <property type="protein sequence ID" value="EMS18455.1"/>
    <property type="molecule type" value="Genomic_DNA"/>
</dbReference>
<dbReference type="Pfam" id="PF03328">
    <property type="entry name" value="HpcH_HpaI"/>
    <property type="match status" value="1"/>
</dbReference>
<comment type="similarity">
    <text evidence="1">Belongs to the HpcH/HpaI aldolase family.</text>
</comment>
<dbReference type="HOGENOM" id="CLU_059964_3_1_1"/>
<protein>
    <submittedName>
        <fullName evidence="5">Aldehyde-lyase domain containing protein</fullName>
    </submittedName>
</protein>
<dbReference type="RefSeq" id="XP_016269574.1">
    <property type="nucleotide sequence ID" value="XM_016419647.1"/>
</dbReference>
<keyword evidence="3 5" id="KW-0456">Lyase</keyword>
<gene>
    <name evidence="5" type="ORF">RHTO_05986</name>
</gene>
<dbReference type="OrthoDB" id="1621678at2759"/>
<dbReference type="PANTHER" id="PTHR30502:SF0">
    <property type="entry name" value="PHOSPHOENOLPYRUVATE CARBOXYLASE FAMILY PROTEIN"/>
    <property type="match status" value="1"/>
</dbReference>
<dbReference type="GO" id="GO:0046872">
    <property type="term" value="F:metal ion binding"/>
    <property type="evidence" value="ECO:0007669"/>
    <property type="project" value="UniProtKB-KW"/>
</dbReference>
<dbReference type="InterPro" id="IPR005000">
    <property type="entry name" value="Aldolase/citrate-lyase_domain"/>
</dbReference>
<keyword evidence="2" id="KW-0479">Metal-binding</keyword>
<dbReference type="InterPro" id="IPR050251">
    <property type="entry name" value="HpcH-HpaI_aldolase"/>
</dbReference>
<reference evidence="5 6" key="1">
    <citation type="journal article" date="2012" name="Nat. Commun.">
        <title>A multi-omic map of the lipid-producing yeast Rhodosporidium toruloides.</title>
        <authorList>
            <person name="Zhu Z."/>
            <person name="Zhang S."/>
            <person name="Liu H."/>
            <person name="Shen H."/>
            <person name="Lin X."/>
            <person name="Yang F."/>
            <person name="Zhou Y.J."/>
            <person name="Jin G."/>
            <person name="Ye M."/>
            <person name="Zou H."/>
            <person name="Zou H."/>
            <person name="Zhao Z.K."/>
        </authorList>
    </citation>
    <scope>NUCLEOTIDE SEQUENCE [LARGE SCALE GENOMIC DNA]</scope>
    <source>
        <strain evidence="5 6">NP11</strain>
    </source>
</reference>
<accession>M7WKU4</accession>
<dbReference type="GO" id="GO:0016832">
    <property type="term" value="F:aldehyde-lyase activity"/>
    <property type="evidence" value="ECO:0007669"/>
    <property type="project" value="TreeGrafter"/>
</dbReference>
<dbReference type="InterPro" id="IPR040442">
    <property type="entry name" value="Pyrv_kinase-like_dom_sf"/>
</dbReference>
<dbReference type="eggNOG" id="ENOG502RMPQ">
    <property type="taxonomic scope" value="Eukaryota"/>
</dbReference>
<name>M7WKU4_RHOT1</name>
<dbReference type="GO" id="GO:0005737">
    <property type="term" value="C:cytoplasm"/>
    <property type="evidence" value="ECO:0007669"/>
    <property type="project" value="TreeGrafter"/>
</dbReference>
<organism evidence="5 6">
    <name type="scientific">Rhodotorula toruloides (strain NP11)</name>
    <name type="common">Yeast</name>
    <name type="synonym">Rhodosporidium toruloides</name>
    <dbReference type="NCBI Taxonomy" id="1130832"/>
    <lineage>
        <taxon>Eukaryota</taxon>
        <taxon>Fungi</taxon>
        <taxon>Dikarya</taxon>
        <taxon>Basidiomycota</taxon>
        <taxon>Pucciniomycotina</taxon>
        <taxon>Microbotryomycetes</taxon>
        <taxon>Sporidiobolales</taxon>
        <taxon>Sporidiobolaceae</taxon>
        <taxon>Rhodotorula</taxon>
    </lineage>
</organism>
<dbReference type="InterPro" id="IPR015813">
    <property type="entry name" value="Pyrv/PenolPyrv_kinase-like_dom"/>
</dbReference>
<dbReference type="Gene3D" id="3.20.20.60">
    <property type="entry name" value="Phosphoenolpyruvate-binding domains"/>
    <property type="match status" value="2"/>
</dbReference>
<sequence length="210" mass="22942">MDKRLFLRNALRQNKPAVGMWLTMPGTALARTIATVPGLNWILIDGEHGLVTDRDFYEESARSVVSLSKFAPQGIRGCGSPFTHHAFGVDAAEYEAKCNDALLTILQIESREGLENIEEIAAVPGVDVIFIGPFDLAKSMDVKFGGDEHQKAISTILKSTKAAKKHAAIFCATGDQARERLEQGFDMVSVSTDTHSLVRDVSLQLEALKK</sequence>